<dbReference type="InterPro" id="IPR013709">
    <property type="entry name" value="2-isopropylmalate_synth_dimer"/>
</dbReference>
<dbReference type="SUPFAM" id="SSF110921">
    <property type="entry name" value="2-isopropylmalate synthase LeuA, allosteric (dimerisation) domain"/>
    <property type="match status" value="1"/>
</dbReference>
<keyword evidence="2" id="KW-0028">Amino-acid biosynthesis</keyword>
<keyword evidence="1" id="KW-0432">Leucine biosynthesis</keyword>
<dbReference type="InterPro" id="IPR013785">
    <property type="entry name" value="Aldolase_TIM"/>
</dbReference>
<reference evidence="6" key="1">
    <citation type="journal article" date="2014" name="Front. Microbiol.">
        <title>High frequency of phylogenetically diverse reductive dehalogenase-homologous genes in deep subseafloor sedimentary metagenomes.</title>
        <authorList>
            <person name="Kawai M."/>
            <person name="Futagami T."/>
            <person name="Toyoda A."/>
            <person name="Takaki Y."/>
            <person name="Nishi S."/>
            <person name="Hori S."/>
            <person name="Arai W."/>
            <person name="Tsubouchi T."/>
            <person name="Morono Y."/>
            <person name="Uchiyama I."/>
            <person name="Ito T."/>
            <person name="Fujiyama A."/>
            <person name="Inagaki F."/>
            <person name="Takami H."/>
        </authorList>
    </citation>
    <scope>NUCLEOTIDE SEQUENCE</scope>
    <source>
        <strain evidence="6">Expedition CK06-06</strain>
    </source>
</reference>
<dbReference type="PANTHER" id="PTHR10277">
    <property type="entry name" value="HOMOCITRATE SYNTHASE-RELATED"/>
    <property type="match status" value="1"/>
</dbReference>
<dbReference type="Pfam" id="PF08502">
    <property type="entry name" value="LeuA_dimer"/>
    <property type="match status" value="1"/>
</dbReference>
<comment type="caution">
    <text evidence="6">The sequence shown here is derived from an EMBL/GenBank/DDBJ whole genome shotgun (WGS) entry which is preliminary data.</text>
</comment>
<evidence type="ECO:0000256" key="2">
    <source>
        <dbReference type="ARBA" id="ARBA00022605"/>
    </source>
</evidence>
<evidence type="ECO:0000259" key="5">
    <source>
        <dbReference type="PROSITE" id="PS50991"/>
    </source>
</evidence>
<name>X0WQY1_9ZZZZ</name>
<dbReference type="GO" id="GO:0009098">
    <property type="term" value="P:L-leucine biosynthetic process"/>
    <property type="evidence" value="ECO:0007669"/>
    <property type="project" value="UniProtKB-KW"/>
</dbReference>
<dbReference type="Gene3D" id="3.20.20.70">
    <property type="entry name" value="Aldolase class I"/>
    <property type="match status" value="1"/>
</dbReference>
<dbReference type="InterPro" id="IPR050073">
    <property type="entry name" value="2-IPM_HCS-like"/>
</dbReference>
<feature type="non-terminal residue" evidence="6">
    <location>
        <position position="251"/>
    </location>
</feature>
<dbReference type="Pfam" id="PF22617">
    <property type="entry name" value="HCS_D2"/>
    <property type="match status" value="1"/>
</dbReference>
<dbReference type="InterPro" id="IPR000891">
    <property type="entry name" value="PYR_CT"/>
</dbReference>
<dbReference type="EMBL" id="BARS01042829">
    <property type="protein sequence ID" value="GAG33050.1"/>
    <property type="molecule type" value="Genomic_DNA"/>
</dbReference>
<organism evidence="6">
    <name type="scientific">marine sediment metagenome</name>
    <dbReference type="NCBI Taxonomy" id="412755"/>
    <lineage>
        <taxon>unclassified sequences</taxon>
        <taxon>metagenomes</taxon>
        <taxon>ecological metagenomes</taxon>
    </lineage>
</organism>
<gene>
    <name evidence="6" type="ORF">S01H1_64932</name>
</gene>
<feature type="domain" description="Pyruvate carboxyltransferase" evidence="5">
    <location>
        <begin position="1"/>
        <end position="59"/>
    </location>
</feature>
<dbReference type="SUPFAM" id="SSF51569">
    <property type="entry name" value="Aldolase"/>
    <property type="match status" value="1"/>
</dbReference>
<dbReference type="PROSITE" id="PS50991">
    <property type="entry name" value="PYR_CT"/>
    <property type="match status" value="1"/>
</dbReference>
<dbReference type="PANTHER" id="PTHR10277:SF9">
    <property type="entry name" value="2-ISOPROPYLMALATE SYNTHASE 1, CHLOROPLASTIC-RELATED"/>
    <property type="match status" value="1"/>
</dbReference>
<sequence length="251" mass="27158">LAVANSLAAVRAGARQVECTINGIGERAGNASLEEIVMAIRTRNDLIGLSTNIATTHIIRTSRLVSDLTGLGVQPNKAIVGANAFRHQSGVHQDGILKLLETYEIIDARDVGLARGGILVLNKNSGRHGVKARLEELGFELNREELNRVFEAFKELADKKGEIDDRDLEALVADERRTFEELYHLDLLQVSCGNHLVPTATVRLTGPDGQMLVDTTTGTGPVDATYKAINRLVGVPNVLTEFSIKSITEGI</sequence>
<keyword evidence="3" id="KW-0808">Transferase</keyword>
<dbReference type="FunFam" id="1.10.238.260:FF:000001">
    <property type="entry name" value="2-isopropylmalate synthase"/>
    <property type="match status" value="1"/>
</dbReference>
<feature type="non-terminal residue" evidence="6">
    <location>
        <position position="1"/>
    </location>
</feature>
<accession>X0WQY1</accession>
<protein>
    <recommendedName>
        <fullName evidence="5">Pyruvate carboxyltransferase domain-containing protein</fullName>
    </recommendedName>
</protein>
<evidence type="ECO:0000256" key="1">
    <source>
        <dbReference type="ARBA" id="ARBA00022430"/>
    </source>
</evidence>
<dbReference type="Gene3D" id="1.10.238.260">
    <property type="match status" value="1"/>
</dbReference>
<keyword evidence="4" id="KW-0100">Branched-chain amino acid biosynthesis</keyword>
<dbReference type="Gene3D" id="3.30.160.740">
    <property type="match status" value="1"/>
</dbReference>
<dbReference type="GO" id="GO:0003852">
    <property type="term" value="F:2-isopropylmalate synthase activity"/>
    <property type="evidence" value="ECO:0007669"/>
    <property type="project" value="InterPro"/>
</dbReference>
<dbReference type="AlphaFoldDB" id="X0WQY1"/>
<proteinExistence type="predicted"/>
<evidence type="ECO:0000313" key="6">
    <source>
        <dbReference type="EMBL" id="GAG33050.1"/>
    </source>
</evidence>
<dbReference type="InterPro" id="IPR036230">
    <property type="entry name" value="LeuA_allosteric_dom_sf"/>
</dbReference>
<evidence type="ECO:0000256" key="4">
    <source>
        <dbReference type="ARBA" id="ARBA00023304"/>
    </source>
</evidence>
<dbReference type="Pfam" id="PF00682">
    <property type="entry name" value="HMGL-like"/>
    <property type="match status" value="1"/>
</dbReference>
<evidence type="ECO:0000256" key="3">
    <source>
        <dbReference type="ARBA" id="ARBA00022679"/>
    </source>
</evidence>
<dbReference type="InterPro" id="IPR054691">
    <property type="entry name" value="LeuA/HCS_post-cat"/>
</dbReference>